<sequence>MLIESLALNEVDKAHSSQQTVINTVAQGLVEWSKGTLTGCSTGNSHYFCIRTHGGMFHKSYQLPEDMDVIILIHPLYFPDLLADYYSSKTLKRLCPESRRTKFRELKQ</sequence>
<accession>A0A085MT22</accession>
<dbReference type="Proteomes" id="UP000030758">
    <property type="component" value="Unassembled WGS sequence"/>
</dbReference>
<dbReference type="AlphaFoldDB" id="A0A085MT22"/>
<dbReference type="EMBL" id="KL367672">
    <property type="protein sequence ID" value="KFD60368.1"/>
    <property type="molecule type" value="Genomic_DNA"/>
</dbReference>
<proteinExistence type="predicted"/>
<gene>
    <name evidence="1" type="ORF">M514_06422</name>
</gene>
<protein>
    <submittedName>
        <fullName evidence="1">Uncharacterized protein</fullName>
    </submittedName>
</protein>
<name>A0A085MT22_9BILA</name>
<organism evidence="1">
    <name type="scientific">Trichuris suis</name>
    <name type="common">pig whipworm</name>
    <dbReference type="NCBI Taxonomy" id="68888"/>
    <lineage>
        <taxon>Eukaryota</taxon>
        <taxon>Metazoa</taxon>
        <taxon>Ecdysozoa</taxon>
        <taxon>Nematoda</taxon>
        <taxon>Enoplea</taxon>
        <taxon>Dorylaimia</taxon>
        <taxon>Trichinellida</taxon>
        <taxon>Trichuridae</taxon>
        <taxon>Trichuris</taxon>
    </lineage>
</organism>
<reference evidence="1" key="1">
    <citation type="journal article" date="2014" name="Nat. Genet.">
        <title>Genome and transcriptome of the porcine whipworm Trichuris suis.</title>
        <authorList>
            <person name="Jex A.R."/>
            <person name="Nejsum P."/>
            <person name="Schwarz E.M."/>
            <person name="Hu L."/>
            <person name="Young N.D."/>
            <person name="Hall R.S."/>
            <person name="Korhonen P.K."/>
            <person name="Liao S."/>
            <person name="Thamsborg S."/>
            <person name="Xia J."/>
            <person name="Xu P."/>
            <person name="Wang S."/>
            <person name="Scheerlinck J.P."/>
            <person name="Hofmann A."/>
            <person name="Sternberg P.W."/>
            <person name="Wang J."/>
            <person name="Gasser R.B."/>
        </authorList>
    </citation>
    <scope>NUCLEOTIDE SEQUENCE [LARGE SCALE GENOMIC DNA]</scope>
    <source>
        <strain evidence="1">DCEP-RM93F</strain>
    </source>
</reference>
<evidence type="ECO:0000313" key="1">
    <source>
        <dbReference type="EMBL" id="KFD60368.1"/>
    </source>
</evidence>